<dbReference type="Proteomes" id="UP000031443">
    <property type="component" value="Unassembled WGS sequence"/>
</dbReference>
<dbReference type="AlphaFoldDB" id="M7B068"/>
<accession>M7B068</accession>
<proteinExistence type="predicted"/>
<evidence type="ECO:0000256" key="1">
    <source>
        <dbReference type="SAM" id="MobiDB-lite"/>
    </source>
</evidence>
<name>M7B068_CHEMY</name>
<evidence type="ECO:0000313" key="3">
    <source>
        <dbReference type="Proteomes" id="UP000031443"/>
    </source>
</evidence>
<protein>
    <submittedName>
        <fullName evidence="2">Uncharacterized protein</fullName>
    </submittedName>
</protein>
<feature type="compositionally biased region" description="Basic and acidic residues" evidence="1">
    <location>
        <begin position="214"/>
        <end position="224"/>
    </location>
</feature>
<keyword evidence="3" id="KW-1185">Reference proteome</keyword>
<reference evidence="3" key="1">
    <citation type="journal article" date="2013" name="Nat. Genet.">
        <title>The draft genomes of soft-shell turtle and green sea turtle yield insights into the development and evolution of the turtle-specific body plan.</title>
        <authorList>
            <person name="Wang Z."/>
            <person name="Pascual-Anaya J."/>
            <person name="Zadissa A."/>
            <person name="Li W."/>
            <person name="Niimura Y."/>
            <person name="Huang Z."/>
            <person name="Li C."/>
            <person name="White S."/>
            <person name="Xiong Z."/>
            <person name="Fang D."/>
            <person name="Wang B."/>
            <person name="Ming Y."/>
            <person name="Chen Y."/>
            <person name="Zheng Y."/>
            <person name="Kuraku S."/>
            <person name="Pignatelli M."/>
            <person name="Herrero J."/>
            <person name="Beal K."/>
            <person name="Nozawa M."/>
            <person name="Li Q."/>
            <person name="Wang J."/>
            <person name="Zhang H."/>
            <person name="Yu L."/>
            <person name="Shigenobu S."/>
            <person name="Wang J."/>
            <person name="Liu J."/>
            <person name="Flicek P."/>
            <person name="Searle S."/>
            <person name="Wang J."/>
            <person name="Kuratani S."/>
            <person name="Yin Y."/>
            <person name="Aken B."/>
            <person name="Zhang G."/>
            <person name="Irie N."/>
        </authorList>
    </citation>
    <scope>NUCLEOTIDE SEQUENCE [LARGE SCALE GENOMIC DNA]</scope>
</reference>
<dbReference type="EMBL" id="KB589771">
    <property type="protein sequence ID" value="EMP25458.1"/>
    <property type="molecule type" value="Genomic_DNA"/>
</dbReference>
<gene>
    <name evidence="2" type="ORF">UY3_17478</name>
</gene>
<organism evidence="2 3">
    <name type="scientific">Chelonia mydas</name>
    <name type="common">Green sea-turtle</name>
    <name type="synonym">Chelonia agassizi</name>
    <dbReference type="NCBI Taxonomy" id="8469"/>
    <lineage>
        <taxon>Eukaryota</taxon>
        <taxon>Metazoa</taxon>
        <taxon>Chordata</taxon>
        <taxon>Craniata</taxon>
        <taxon>Vertebrata</taxon>
        <taxon>Euteleostomi</taxon>
        <taxon>Archelosauria</taxon>
        <taxon>Testudinata</taxon>
        <taxon>Testudines</taxon>
        <taxon>Cryptodira</taxon>
        <taxon>Durocryptodira</taxon>
        <taxon>Americhelydia</taxon>
        <taxon>Chelonioidea</taxon>
        <taxon>Cheloniidae</taxon>
        <taxon>Chelonia</taxon>
    </lineage>
</organism>
<evidence type="ECO:0000313" key="2">
    <source>
        <dbReference type="EMBL" id="EMP25458.1"/>
    </source>
</evidence>
<feature type="region of interest" description="Disordered" evidence="1">
    <location>
        <begin position="199"/>
        <end position="224"/>
    </location>
</feature>
<sequence>MDSKTRAVRSLRMDAELFQDKQSNMLLEQCQLTGTQLTTLNPGIGNLWHAARQGPSTYTACCSSGTRSLVQLYKLCNKQLSSQFTYDFTETGLPGVRFSIRIPGRKRTLAAPVSCADWAAKSLVGGSRGSRAHGHRGSLGEWALPGDHAAAGGRELHALCSGLNCLQRAAAAPLQQSWMLLHLPPERILGFRVRASPATPTSTSLPLKPPPPWPREHGVLAEHL</sequence>